<dbReference type="EMBL" id="AP019827">
    <property type="protein sequence ID" value="BBM40517.1"/>
    <property type="molecule type" value="Genomic_DNA"/>
</dbReference>
<dbReference type="InterPro" id="IPR051220">
    <property type="entry name" value="TFA_Chaperone"/>
</dbReference>
<dbReference type="AlphaFoldDB" id="A0A510JMW7"/>
<dbReference type="InterPro" id="IPR046454">
    <property type="entry name" value="GpA_endonuclease"/>
</dbReference>
<accession>A0A510JMW7</accession>
<dbReference type="GO" id="GO:0005524">
    <property type="term" value="F:ATP binding"/>
    <property type="evidence" value="ECO:0007669"/>
    <property type="project" value="InterPro"/>
</dbReference>
<dbReference type="InterPro" id="IPR046453">
    <property type="entry name" value="GpA_ATPase"/>
</dbReference>
<dbReference type="Pfam" id="PF05876">
    <property type="entry name" value="GpA_ATPase"/>
    <property type="match status" value="1"/>
</dbReference>
<dbReference type="Pfam" id="PF20454">
    <property type="entry name" value="GpA_nuclease"/>
    <property type="match status" value="1"/>
</dbReference>
<dbReference type="PANTHER" id="PTHR34413:SF2">
    <property type="entry name" value="PROPHAGE TAIL FIBER ASSEMBLY PROTEIN HOMOLOG TFAE-RELATED"/>
    <property type="match status" value="1"/>
</dbReference>
<evidence type="ECO:0000259" key="2">
    <source>
        <dbReference type="Pfam" id="PF20454"/>
    </source>
</evidence>
<organism evidence="3 4">
    <name type="scientific">Leptotrichia shahii</name>
    <dbReference type="NCBI Taxonomy" id="157691"/>
    <lineage>
        <taxon>Bacteria</taxon>
        <taxon>Fusobacteriati</taxon>
        <taxon>Fusobacteriota</taxon>
        <taxon>Fusobacteriia</taxon>
        <taxon>Fusobacteriales</taxon>
        <taxon>Leptotrichiaceae</taxon>
        <taxon>Leptotrichia</taxon>
    </lineage>
</organism>
<sequence>MKVKRELEEDLKRTVKLFKKIALVLKPPPKLTIDTWADMYRVLSTKSSAIPGKWKTDRVPFQREVMRAISDKNTEKVVMMYGAQLSKTEILMNTVGYFMDYEPSPIMFLMPTKDMAADFSTTRLNDMIQSTPQLRSKVIESSDARDTKRQKEFSGGYIVLTGTNSASELASRSIRVLLADEIDRFPRSAKKEGDPLNLAIERVKTWPNSKIVLTSTPTIKGGSRIELEYENSSKDEYYIPCPKCGEMQTLKWGNIIFEDVTHKCEKCMETSSEYEWKRNLIKGEWRSTNPDVDPHVSRGFHVSELYSPFTKWASIIRKFRAAKGDEQLMKVFVNTALGECWEEKVERFNFEEIQARAEDYGEYLNHEDGTYEEVEIPDRVNVLTAGVDVQDNRLEVEIVGWAKGEESWGIYYKVIMGNPALPYVWNELDQVLMKDYSYQNGEKIRVACACVDTGGHHTDDVYRYVKAREQLNIFGIKGSGEAGRPLISRPSKNNKGGISLFVLGVNTGKDTIMSNLKVTEPGAKYMHYPNNPKRGYDEVYFKGLTSEIKVVTFSKGQAKIEWKTIGDKRNEPLDIRNYAQAALRIANPDLDIRYSTDLLNGLRTQRISRRRKILSKGIK</sequence>
<dbReference type="GO" id="GO:0016887">
    <property type="term" value="F:ATP hydrolysis activity"/>
    <property type="evidence" value="ECO:0007669"/>
    <property type="project" value="InterPro"/>
</dbReference>
<gene>
    <name evidence="3" type="ORF">JCM16776_0737</name>
</gene>
<dbReference type="STRING" id="1122172.GCA_000373045_00665"/>
<name>A0A510JMW7_9FUSO</name>
<evidence type="ECO:0000259" key="1">
    <source>
        <dbReference type="Pfam" id="PF05876"/>
    </source>
</evidence>
<dbReference type="KEGG" id="lsz:JCM16776_0737"/>
<evidence type="ECO:0008006" key="5">
    <source>
        <dbReference type="Google" id="ProtNLM"/>
    </source>
</evidence>
<protein>
    <recommendedName>
        <fullName evidence="5">Phage terminase large subunit</fullName>
    </recommendedName>
</protein>
<feature type="domain" description="Phage terminase large subunit GpA ATPase" evidence="1">
    <location>
        <begin position="48"/>
        <end position="285"/>
    </location>
</feature>
<evidence type="ECO:0000313" key="3">
    <source>
        <dbReference type="EMBL" id="BBM40517.1"/>
    </source>
</evidence>
<dbReference type="GO" id="GO:0004519">
    <property type="term" value="F:endonuclease activity"/>
    <property type="evidence" value="ECO:0007669"/>
    <property type="project" value="InterPro"/>
</dbReference>
<dbReference type="PANTHER" id="PTHR34413">
    <property type="entry name" value="PROPHAGE TAIL FIBER ASSEMBLY PROTEIN HOMOLOG TFAE-RELATED-RELATED"/>
    <property type="match status" value="1"/>
</dbReference>
<evidence type="ECO:0000313" key="4">
    <source>
        <dbReference type="Proteomes" id="UP000322617"/>
    </source>
</evidence>
<feature type="domain" description="Terminase large subunit GpA endonuclease" evidence="2">
    <location>
        <begin position="298"/>
        <end position="589"/>
    </location>
</feature>
<reference evidence="3 4" key="1">
    <citation type="submission" date="2019-07" db="EMBL/GenBank/DDBJ databases">
        <title>Complete Genome Sequence of Leptotrichia shahii Strain JCM 16776.</title>
        <authorList>
            <person name="Watanabe S."/>
            <person name="Cui L."/>
        </authorList>
    </citation>
    <scope>NUCLEOTIDE SEQUENCE [LARGE SCALE GENOMIC DNA]</scope>
    <source>
        <strain evidence="3 4">JCM16776</strain>
    </source>
</reference>
<dbReference type="InterPro" id="IPR027417">
    <property type="entry name" value="P-loop_NTPase"/>
</dbReference>
<proteinExistence type="inferred from homology"/>
<dbReference type="InterPro" id="IPR008866">
    <property type="entry name" value="Phage_lambda_GpA-like"/>
</dbReference>
<keyword evidence="4" id="KW-1185">Reference proteome</keyword>
<dbReference type="Gene3D" id="3.40.50.300">
    <property type="entry name" value="P-loop containing nucleotide triphosphate hydrolases"/>
    <property type="match status" value="1"/>
</dbReference>
<dbReference type="HAMAP" id="MF_04144">
    <property type="entry name" value="TERL_LAMBDA"/>
    <property type="match status" value="1"/>
</dbReference>
<dbReference type="Proteomes" id="UP000322617">
    <property type="component" value="Chromosome"/>
</dbReference>